<feature type="domain" description="MnmG N-terminal" evidence="13">
    <location>
        <begin position="7"/>
        <end position="378"/>
    </location>
</feature>
<dbReference type="InterPro" id="IPR020595">
    <property type="entry name" value="MnmG-rel_CS"/>
</dbReference>
<dbReference type="STRING" id="460265.Mnod_2192"/>
<dbReference type="GO" id="GO:0030488">
    <property type="term" value="P:tRNA methylation"/>
    <property type="evidence" value="ECO:0007669"/>
    <property type="project" value="TreeGrafter"/>
</dbReference>
<dbReference type="GO" id="GO:0047151">
    <property type="term" value="F:tRNA (uracil(54)-C5)-methyltransferase activity, 5,10-methylenetetrahydrofolate-dependent"/>
    <property type="evidence" value="ECO:0007669"/>
    <property type="project" value="UniProtKB-UniRule"/>
</dbReference>
<sequence>MSGTSPIHIIGGGLAGSEAAWQIAEAGIPVVLHEMRPVRGTEAHRTDGLAELVCSNSFRSDDAELNAVGLLHQEMRRLGSLIMRSGDAHQVPAGGALAVDREGFSRAVTAALETHPQVTIAREEIDGLPPASWDSVIVATGPLTAPGLAEGIRGLTGADSLAFFDAIAPIVHRDSIDMGVAWFQSRYDKAGPGGTGADYINCPLDQEQYAAFVAALTAGETTSFKEWEASTPYFDGCLPIEVMAERGPETLRHGPMKPFGLTNPHNPTVKAYAIVQLRQDNALGTLYNMVGFQTKLRHAEQVRIFRTIPGLEKAEFARLGGLHRNTYLDSPRLLDATLRLKADPRLRFAGQITGCEGYVESAAVGLMAGRYAAAERLGRTLAPLPPTTALGALIAHITGGHVCAEEAGAPRSFQPMNVNFGLFPPLERAPKAPDGRRLRGTEKAQAKKRALTDRARADLAAWLGEPALPAAAE</sequence>
<dbReference type="Proteomes" id="UP000008207">
    <property type="component" value="Chromosome"/>
</dbReference>
<dbReference type="Pfam" id="PF01134">
    <property type="entry name" value="GIDA"/>
    <property type="match status" value="1"/>
</dbReference>
<evidence type="ECO:0000256" key="6">
    <source>
        <dbReference type="ARBA" id="ARBA00022679"/>
    </source>
</evidence>
<feature type="region of interest" description="Disordered" evidence="12">
    <location>
        <begin position="428"/>
        <end position="452"/>
    </location>
</feature>
<evidence type="ECO:0000256" key="1">
    <source>
        <dbReference type="ARBA" id="ARBA00001974"/>
    </source>
</evidence>
<dbReference type="OrthoDB" id="9803114at2"/>
<dbReference type="HOGENOM" id="CLU_033057_1_0_5"/>
<dbReference type="NCBIfam" id="TIGR00137">
    <property type="entry name" value="gid_trmFO"/>
    <property type="match status" value="1"/>
</dbReference>
<evidence type="ECO:0000313" key="15">
    <source>
        <dbReference type="Proteomes" id="UP000008207"/>
    </source>
</evidence>
<proteinExistence type="inferred from homology"/>
<keyword evidence="9 11" id="KW-0521">NADP</keyword>
<evidence type="ECO:0000256" key="4">
    <source>
        <dbReference type="ARBA" id="ARBA00022603"/>
    </source>
</evidence>
<keyword evidence="6 11" id="KW-0808">Transferase</keyword>
<keyword evidence="15" id="KW-1185">Reference proteome</keyword>
<comment type="function">
    <text evidence="2">NAD-binding protein involved in the addition of a carboxymethylaminomethyl (cmnm) group at the wobble position (U34) of certain tRNAs, forming tRNA-cmnm(5)s(2)U34.</text>
</comment>
<dbReference type="eggNOG" id="COG1206">
    <property type="taxonomic scope" value="Bacteria"/>
</dbReference>
<evidence type="ECO:0000256" key="11">
    <source>
        <dbReference type="HAMAP-Rule" id="MF_01037"/>
    </source>
</evidence>
<evidence type="ECO:0000256" key="3">
    <source>
        <dbReference type="ARBA" id="ARBA00022490"/>
    </source>
</evidence>
<dbReference type="KEGG" id="mno:Mnod_2192"/>
<dbReference type="EC" id="2.1.1.74" evidence="11"/>
<comment type="catalytic activity">
    <reaction evidence="11">
        <text>uridine(54) in tRNA + (6R)-5,10-methylene-5,6,7,8-tetrahydrofolate + NADH + H(+) = 5-methyluridine(54) in tRNA + (6S)-5,6,7,8-tetrahydrofolate + NAD(+)</text>
        <dbReference type="Rhea" id="RHEA:16873"/>
        <dbReference type="Rhea" id="RHEA-COMP:10167"/>
        <dbReference type="Rhea" id="RHEA-COMP:10193"/>
        <dbReference type="ChEBI" id="CHEBI:15378"/>
        <dbReference type="ChEBI" id="CHEBI:15636"/>
        <dbReference type="ChEBI" id="CHEBI:57453"/>
        <dbReference type="ChEBI" id="CHEBI:57540"/>
        <dbReference type="ChEBI" id="CHEBI:57945"/>
        <dbReference type="ChEBI" id="CHEBI:65315"/>
        <dbReference type="ChEBI" id="CHEBI:74447"/>
        <dbReference type="EC" id="2.1.1.74"/>
    </reaction>
</comment>
<dbReference type="AlphaFoldDB" id="B8I9U6"/>
<evidence type="ECO:0000256" key="9">
    <source>
        <dbReference type="ARBA" id="ARBA00022857"/>
    </source>
</evidence>
<name>B8I9U6_METNO</name>
<dbReference type="PANTHER" id="PTHR11806:SF2">
    <property type="entry name" value="METHYLENETETRAHYDROFOLATE--TRNA-(URACIL-5-)-METHYLTRANSFERASE TRMFO"/>
    <property type="match status" value="1"/>
</dbReference>
<dbReference type="PANTHER" id="PTHR11806">
    <property type="entry name" value="GLUCOSE INHIBITED DIVISION PROTEIN A"/>
    <property type="match status" value="1"/>
</dbReference>
<comment type="similarity">
    <text evidence="11">Belongs to the MnmG family. TrmFO subfamily.</text>
</comment>
<protein>
    <recommendedName>
        <fullName evidence="11">Methylenetetrahydrofolate--tRNA-(uracil-5-)-methyltransferase TrmFO</fullName>
        <ecNumber evidence="11">2.1.1.74</ecNumber>
    </recommendedName>
    <alternativeName>
        <fullName evidence="11">Folate-dependent tRNA (uracil-5-)-methyltransferase</fullName>
    </alternativeName>
    <alternativeName>
        <fullName evidence="11">Folate-dependent tRNA(M-5-U54)-methyltransferase</fullName>
    </alternativeName>
</protein>
<evidence type="ECO:0000256" key="7">
    <source>
        <dbReference type="ARBA" id="ARBA00022694"/>
    </source>
</evidence>
<dbReference type="InterPro" id="IPR040131">
    <property type="entry name" value="MnmG_N"/>
</dbReference>
<evidence type="ECO:0000256" key="12">
    <source>
        <dbReference type="SAM" id="MobiDB-lite"/>
    </source>
</evidence>
<dbReference type="NCBIfam" id="NF003739">
    <property type="entry name" value="PRK05335.1"/>
    <property type="match status" value="1"/>
</dbReference>
<dbReference type="Gene3D" id="3.50.50.60">
    <property type="entry name" value="FAD/NAD(P)-binding domain"/>
    <property type="match status" value="2"/>
</dbReference>
<keyword evidence="3 11" id="KW-0963">Cytoplasm</keyword>
<feature type="binding site" evidence="11">
    <location>
        <begin position="11"/>
        <end position="16"/>
    </location>
    <ligand>
        <name>FAD</name>
        <dbReference type="ChEBI" id="CHEBI:57692"/>
    </ligand>
</feature>
<dbReference type="InterPro" id="IPR002218">
    <property type="entry name" value="MnmG-rel"/>
</dbReference>
<dbReference type="InterPro" id="IPR036188">
    <property type="entry name" value="FAD/NAD-bd_sf"/>
</dbReference>
<accession>B8I9U6</accession>
<keyword evidence="5 11" id="KW-0285">Flavoprotein</keyword>
<keyword evidence="7 11" id="KW-0819">tRNA processing</keyword>
<dbReference type="SUPFAM" id="SSF51905">
    <property type="entry name" value="FAD/NAD(P)-binding domain"/>
    <property type="match status" value="1"/>
</dbReference>
<dbReference type="RefSeq" id="WP_015928860.1">
    <property type="nucleotide sequence ID" value="NC_011894.1"/>
</dbReference>
<keyword evidence="4 11" id="KW-0489">Methyltransferase</keyword>
<comment type="catalytic activity">
    <reaction evidence="11">
        <text>uridine(54) in tRNA + (6R)-5,10-methylene-5,6,7,8-tetrahydrofolate + NADPH + H(+) = 5-methyluridine(54) in tRNA + (6S)-5,6,7,8-tetrahydrofolate + NADP(+)</text>
        <dbReference type="Rhea" id="RHEA:62372"/>
        <dbReference type="Rhea" id="RHEA-COMP:10167"/>
        <dbReference type="Rhea" id="RHEA-COMP:10193"/>
        <dbReference type="ChEBI" id="CHEBI:15378"/>
        <dbReference type="ChEBI" id="CHEBI:15636"/>
        <dbReference type="ChEBI" id="CHEBI:57453"/>
        <dbReference type="ChEBI" id="CHEBI:57783"/>
        <dbReference type="ChEBI" id="CHEBI:58349"/>
        <dbReference type="ChEBI" id="CHEBI:65315"/>
        <dbReference type="ChEBI" id="CHEBI:74447"/>
        <dbReference type="EC" id="2.1.1.74"/>
    </reaction>
</comment>
<keyword evidence="8 11" id="KW-0274">FAD</keyword>
<evidence type="ECO:0000256" key="5">
    <source>
        <dbReference type="ARBA" id="ARBA00022630"/>
    </source>
</evidence>
<evidence type="ECO:0000256" key="2">
    <source>
        <dbReference type="ARBA" id="ARBA00003717"/>
    </source>
</evidence>
<dbReference type="EMBL" id="CP001349">
    <property type="protein sequence ID" value="ACL57174.1"/>
    <property type="molecule type" value="Genomic_DNA"/>
</dbReference>
<dbReference type="PRINTS" id="PR00411">
    <property type="entry name" value="PNDRDTASEI"/>
</dbReference>
<dbReference type="PROSITE" id="PS01281">
    <property type="entry name" value="GIDA_2"/>
    <property type="match status" value="1"/>
</dbReference>
<evidence type="ECO:0000313" key="14">
    <source>
        <dbReference type="EMBL" id="ACL57174.1"/>
    </source>
</evidence>
<evidence type="ECO:0000259" key="13">
    <source>
        <dbReference type="Pfam" id="PF01134"/>
    </source>
</evidence>
<dbReference type="InterPro" id="IPR004417">
    <property type="entry name" value="TrmFO"/>
</dbReference>
<reference evidence="14 15" key="1">
    <citation type="submission" date="2009-01" db="EMBL/GenBank/DDBJ databases">
        <title>Complete sequence of chromosome of Methylobacterium nodulans ORS 2060.</title>
        <authorList>
            <consortium name="US DOE Joint Genome Institute"/>
            <person name="Lucas S."/>
            <person name="Copeland A."/>
            <person name="Lapidus A."/>
            <person name="Glavina del Rio T."/>
            <person name="Dalin E."/>
            <person name="Tice H."/>
            <person name="Bruce D."/>
            <person name="Goodwin L."/>
            <person name="Pitluck S."/>
            <person name="Sims D."/>
            <person name="Brettin T."/>
            <person name="Detter J.C."/>
            <person name="Han C."/>
            <person name="Larimer F."/>
            <person name="Land M."/>
            <person name="Hauser L."/>
            <person name="Kyrpides N."/>
            <person name="Ivanova N."/>
            <person name="Marx C.J."/>
            <person name="Richardson P."/>
        </authorList>
    </citation>
    <scope>NUCLEOTIDE SEQUENCE [LARGE SCALE GENOMIC DNA]</scope>
    <source>
        <strain evidence="15">LMG 21967 / CNCM I-2342 / ORS 2060</strain>
    </source>
</reference>
<gene>
    <name evidence="11" type="primary">trmFO</name>
    <name evidence="14" type="ordered locus">Mnod_2192</name>
</gene>
<evidence type="ECO:0000256" key="10">
    <source>
        <dbReference type="ARBA" id="ARBA00023027"/>
    </source>
</evidence>
<comment type="subcellular location">
    <subcellularLocation>
        <location evidence="11">Cytoplasm</location>
    </subcellularLocation>
</comment>
<organism evidence="14 15">
    <name type="scientific">Methylobacterium nodulans (strain LMG 21967 / CNCM I-2342 / ORS 2060)</name>
    <dbReference type="NCBI Taxonomy" id="460265"/>
    <lineage>
        <taxon>Bacteria</taxon>
        <taxon>Pseudomonadati</taxon>
        <taxon>Pseudomonadota</taxon>
        <taxon>Alphaproteobacteria</taxon>
        <taxon>Hyphomicrobiales</taxon>
        <taxon>Methylobacteriaceae</taxon>
        <taxon>Methylobacterium</taxon>
    </lineage>
</organism>
<comment type="function">
    <text evidence="11">Catalyzes the folate-dependent formation of 5-methyl-uridine at position 54 (M-5-U54) in all tRNAs.</text>
</comment>
<dbReference type="GO" id="GO:0050660">
    <property type="term" value="F:flavin adenine dinucleotide binding"/>
    <property type="evidence" value="ECO:0007669"/>
    <property type="project" value="UniProtKB-UniRule"/>
</dbReference>
<keyword evidence="10 11" id="KW-0520">NAD</keyword>
<evidence type="ECO:0000256" key="8">
    <source>
        <dbReference type="ARBA" id="ARBA00022827"/>
    </source>
</evidence>
<dbReference type="GO" id="GO:0002098">
    <property type="term" value="P:tRNA wobble uridine modification"/>
    <property type="evidence" value="ECO:0007669"/>
    <property type="project" value="TreeGrafter"/>
</dbReference>
<dbReference type="GO" id="GO:0005829">
    <property type="term" value="C:cytosol"/>
    <property type="evidence" value="ECO:0007669"/>
    <property type="project" value="TreeGrafter"/>
</dbReference>
<comment type="cofactor">
    <cofactor evidence="1 11">
        <name>FAD</name>
        <dbReference type="ChEBI" id="CHEBI:57692"/>
    </cofactor>
</comment>
<dbReference type="HAMAP" id="MF_01037">
    <property type="entry name" value="TrmFO"/>
    <property type="match status" value="1"/>
</dbReference>